<protein>
    <submittedName>
        <fullName evidence="1">GNAT family N-acetyltransferase</fullName>
    </submittedName>
</protein>
<name>A0ABT4I4H7_9BACL</name>
<evidence type="ECO:0000313" key="2">
    <source>
        <dbReference type="Proteomes" id="UP001067708"/>
    </source>
</evidence>
<proteinExistence type="predicted"/>
<sequence>MADVLPKLFFEHFTHISFIAEKNGELIGFLIGFLSQIHTDEAYIHFVGIHL</sequence>
<gene>
    <name evidence="1" type="ORF">O0535_23175</name>
</gene>
<comment type="caution">
    <text evidence="1">The sequence shown here is derived from an EMBL/GenBank/DDBJ whole genome shotgun (WGS) entry which is preliminary data.</text>
</comment>
<dbReference type="SUPFAM" id="SSF55729">
    <property type="entry name" value="Acyl-CoA N-acyltransferases (Nat)"/>
    <property type="match status" value="1"/>
</dbReference>
<reference evidence="1" key="1">
    <citation type="submission" date="2022-09" db="EMBL/GenBank/DDBJ databases">
        <title>Genome analysis and characterization of larvicidal activity of Brevibacillus strains.</title>
        <authorList>
            <person name="Patrusheva E.V."/>
            <person name="Izotova A.O."/>
            <person name="Toshchakov S.V."/>
            <person name="Sineoky S.P."/>
        </authorList>
    </citation>
    <scope>NUCLEOTIDE SEQUENCE</scope>
    <source>
        <strain evidence="1">VKPM_B-13244</strain>
    </source>
</reference>
<organism evidence="1 2">
    <name type="scientific">Brevibacillus halotolerans</name>
    <dbReference type="NCBI Taxonomy" id="1507437"/>
    <lineage>
        <taxon>Bacteria</taxon>
        <taxon>Bacillati</taxon>
        <taxon>Bacillota</taxon>
        <taxon>Bacilli</taxon>
        <taxon>Bacillales</taxon>
        <taxon>Paenibacillaceae</taxon>
        <taxon>Brevibacillus</taxon>
    </lineage>
</organism>
<dbReference type="CDD" id="cd04301">
    <property type="entry name" value="NAT_SF"/>
    <property type="match status" value="1"/>
</dbReference>
<evidence type="ECO:0000313" key="1">
    <source>
        <dbReference type="EMBL" id="MCZ0833616.1"/>
    </source>
</evidence>
<dbReference type="Proteomes" id="UP001067708">
    <property type="component" value="Unassembled WGS sequence"/>
</dbReference>
<dbReference type="Gene3D" id="3.40.630.30">
    <property type="match status" value="1"/>
</dbReference>
<keyword evidence="2" id="KW-1185">Reference proteome</keyword>
<dbReference type="EMBL" id="JAPTNG010000026">
    <property type="protein sequence ID" value="MCZ0833616.1"/>
    <property type="molecule type" value="Genomic_DNA"/>
</dbReference>
<accession>A0ABT4I4H7</accession>
<dbReference type="InterPro" id="IPR016181">
    <property type="entry name" value="Acyl_CoA_acyltransferase"/>
</dbReference>